<dbReference type="PANTHER" id="PTHR24198:SF165">
    <property type="entry name" value="ANKYRIN REPEAT-CONTAINING PROTEIN-RELATED"/>
    <property type="match status" value="1"/>
</dbReference>
<evidence type="ECO:0000313" key="4">
    <source>
        <dbReference type="EMBL" id="KJK48543.1"/>
    </source>
</evidence>
<sequence length="233" mass="24724">MRNDEPLAITVTTAIHHGDITALRRLLADNPDLATARIVDERGCGRTLLHVLTDWPGGFPDGVQTAAALVTAGADVNARFVGPHRETPLHWAASTDDVAVLDALLDAGADIDADGAVIGGGTPLTDARAFAQWNAAHRLVERGATVTLADAAALGLRDHLERLLPGGSVQDAFWNACHGGQRECAELLLDRGADLNRLPSWEELTPLDAARRNGFAEFADWLRGQGGKRAAEP</sequence>
<dbReference type="PROSITE" id="PS50088">
    <property type="entry name" value="ANK_REPEAT"/>
    <property type="match status" value="1"/>
</dbReference>
<evidence type="ECO:0000256" key="3">
    <source>
        <dbReference type="PROSITE-ProRule" id="PRU00023"/>
    </source>
</evidence>
<proteinExistence type="predicted"/>
<feature type="repeat" description="ANK" evidence="3">
    <location>
        <begin position="84"/>
        <end position="116"/>
    </location>
</feature>
<dbReference type="InterPro" id="IPR002110">
    <property type="entry name" value="Ankyrin_rpt"/>
</dbReference>
<dbReference type="RefSeq" id="WP_045312475.1">
    <property type="nucleotide sequence ID" value="NZ_JYJG01000102.1"/>
</dbReference>
<protein>
    <submittedName>
        <fullName evidence="4">Ankyrin</fullName>
    </submittedName>
</protein>
<dbReference type="AlphaFoldDB" id="A0A0F0H4K8"/>
<gene>
    <name evidence="4" type="ORF">UK23_16800</name>
</gene>
<dbReference type="EMBL" id="JYJG01000102">
    <property type="protein sequence ID" value="KJK48543.1"/>
    <property type="molecule type" value="Genomic_DNA"/>
</dbReference>
<comment type="caution">
    <text evidence="4">The sequence shown here is derived from an EMBL/GenBank/DDBJ whole genome shotgun (WGS) entry which is preliminary data.</text>
</comment>
<evidence type="ECO:0000256" key="2">
    <source>
        <dbReference type="ARBA" id="ARBA00023043"/>
    </source>
</evidence>
<accession>A0A0F0H4K8</accession>
<keyword evidence="1" id="KW-0677">Repeat</keyword>
<organism evidence="4 5">
    <name type="scientific">Lentzea aerocolonigenes</name>
    <name type="common">Lechevalieria aerocolonigenes</name>
    <name type="synonym">Saccharothrix aerocolonigenes</name>
    <dbReference type="NCBI Taxonomy" id="68170"/>
    <lineage>
        <taxon>Bacteria</taxon>
        <taxon>Bacillati</taxon>
        <taxon>Actinomycetota</taxon>
        <taxon>Actinomycetes</taxon>
        <taxon>Pseudonocardiales</taxon>
        <taxon>Pseudonocardiaceae</taxon>
        <taxon>Lentzea</taxon>
    </lineage>
</organism>
<reference evidence="4 5" key="1">
    <citation type="submission" date="2015-02" db="EMBL/GenBank/DDBJ databases">
        <authorList>
            <person name="Ju K.-S."/>
            <person name="Doroghazi J.R."/>
            <person name="Metcalf W."/>
        </authorList>
    </citation>
    <scope>NUCLEOTIDE SEQUENCE [LARGE SCALE GENOMIC DNA]</scope>
    <source>
        <strain evidence="4 5">NRRL B-16140</strain>
    </source>
</reference>
<name>A0A0F0H4K8_LENAE</name>
<dbReference type="InterPro" id="IPR036770">
    <property type="entry name" value="Ankyrin_rpt-contain_sf"/>
</dbReference>
<dbReference type="PATRIC" id="fig|68170.10.peg.4251"/>
<keyword evidence="2 3" id="KW-0040">ANK repeat</keyword>
<dbReference type="Pfam" id="PF00023">
    <property type="entry name" value="Ank"/>
    <property type="match status" value="2"/>
</dbReference>
<keyword evidence="5" id="KW-1185">Reference proteome</keyword>
<dbReference type="PANTHER" id="PTHR24198">
    <property type="entry name" value="ANKYRIN REPEAT AND PROTEIN KINASE DOMAIN-CONTAINING PROTEIN"/>
    <property type="match status" value="1"/>
</dbReference>
<dbReference type="SUPFAM" id="SSF48403">
    <property type="entry name" value="Ankyrin repeat"/>
    <property type="match status" value="1"/>
</dbReference>
<dbReference type="PROSITE" id="PS50297">
    <property type="entry name" value="ANK_REP_REGION"/>
    <property type="match status" value="1"/>
</dbReference>
<dbReference type="Proteomes" id="UP000033393">
    <property type="component" value="Unassembled WGS sequence"/>
</dbReference>
<evidence type="ECO:0000256" key="1">
    <source>
        <dbReference type="ARBA" id="ARBA00022737"/>
    </source>
</evidence>
<evidence type="ECO:0000313" key="5">
    <source>
        <dbReference type="Proteomes" id="UP000033393"/>
    </source>
</evidence>
<dbReference type="Gene3D" id="1.25.40.20">
    <property type="entry name" value="Ankyrin repeat-containing domain"/>
    <property type="match status" value="2"/>
</dbReference>
<dbReference type="OrthoDB" id="2826662at2"/>
<dbReference type="SMART" id="SM00248">
    <property type="entry name" value="ANK"/>
    <property type="match status" value="5"/>
</dbReference>